<dbReference type="SUPFAM" id="SSF52540">
    <property type="entry name" value="P-loop containing nucleoside triphosphate hydrolases"/>
    <property type="match status" value="1"/>
</dbReference>
<gene>
    <name evidence="5" type="ORF">CP972_19150</name>
</gene>
<dbReference type="Proteomes" id="UP000326041">
    <property type="component" value="Chromosome"/>
</dbReference>
<keyword evidence="6" id="KW-1185">Reference proteome</keyword>
<protein>
    <submittedName>
        <fullName evidence="5">Helix-turn-helix transcriptional regulator</fullName>
    </submittedName>
</protein>
<dbReference type="PANTHER" id="PTHR16305:SF35">
    <property type="entry name" value="TRANSCRIPTIONAL ACTIVATOR DOMAIN"/>
    <property type="match status" value="1"/>
</dbReference>
<dbReference type="PRINTS" id="PR00038">
    <property type="entry name" value="HTHLUXR"/>
</dbReference>
<evidence type="ECO:0000313" key="6">
    <source>
        <dbReference type="Proteomes" id="UP000326041"/>
    </source>
</evidence>
<dbReference type="SUPFAM" id="SSF48452">
    <property type="entry name" value="TPR-like"/>
    <property type="match status" value="1"/>
</dbReference>
<dbReference type="InterPro" id="IPR036388">
    <property type="entry name" value="WH-like_DNA-bd_sf"/>
</dbReference>
<dbReference type="PROSITE" id="PS00622">
    <property type="entry name" value="HTH_LUXR_1"/>
    <property type="match status" value="1"/>
</dbReference>
<dbReference type="InterPro" id="IPR027417">
    <property type="entry name" value="P-loop_NTPase"/>
</dbReference>
<dbReference type="EMBL" id="CP023697">
    <property type="protein sequence ID" value="QEV07472.1"/>
    <property type="molecule type" value="Genomic_DNA"/>
</dbReference>
<proteinExistence type="predicted"/>
<dbReference type="PROSITE" id="PS50043">
    <property type="entry name" value="HTH_LUXR_2"/>
    <property type="match status" value="1"/>
</dbReference>
<feature type="compositionally biased region" description="Low complexity" evidence="3">
    <location>
        <begin position="331"/>
        <end position="350"/>
    </location>
</feature>
<feature type="region of interest" description="Disordered" evidence="3">
    <location>
        <begin position="302"/>
        <end position="350"/>
    </location>
</feature>
<dbReference type="Pfam" id="PF00196">
    <property type="entry name" value="GerE"/>
    <property type="match status" value="1"/>
</dbReference>
<keyword evidence="2" id="KW-0067">ATP-binding</keyword>
<accession>A0ABX6AZP5</accession>
<evidence type="ECO:0000259" key="4">
    <source>
        <dbReference type="PROSITE" id="PS50043"/>
    </source>
</evidence>
<reference evidence="5 6" key="1">
    <citation type="submission" date="2017-09" db="EMBL/GenBank/DDBJ databases">
        <authorList>
            <person name="Lee N."/>
            <person name="Cho B.-K."/>
        </authorList>
    </citation>
    <scope>NUCLEOTIDE SEQUENCE [LARGE SCALE GENOMIC DNA]</scope>
    <source>
        <strain evidence="5 6">ATCC 13879</strain>
    </source>
</reference>
<dbReference type="Pfam" id="PF13191">
    <property type="entry name" value="AAA_16"/>
    <property type="match status" value="1"/>
</dbReference>
<dbReference type="InterPro" id="IPR016032">
    <property type="entry name" value="Sig_transdc_resp-reg_C-effctor"/>
</dbReference>
<dbReference type="SMART" id="SM00421">
    <property type="entry name" value="HTH_LUXR"/>
    <property type="match status" value="1"/>
</dbReference>
<dbReference type="SUPFAM" id="SSF46894">
    <property type="entry name" value="C-terminal effector domain of the bipartite response regulators"/>
    <property type="match status" value="1"/>
</dbReference>
<organism evidence="5 6">
    <name type="scientific">Streptomyces prasinus</name>
    <dbReference type="NCBI Taxonomy" id="67345"/>
    <lineage>
        <taxon>Bacteria</taxon>
        <taxon>Bacillati</taxon>
        <taxon>Actinomycetota</taxon>
        <taxon>Actinomycetes</taxon>
        <taxon>Kitasatosporales</taxon>
        <taxon>Streptomycetaceae</taxon>
        <taxon>Streptomyces</taxon>
    </lineage>
</organism>
<dbReference type="InterPro" id="IPR041664">
    <property type="entry name" value="AAA_16"/>
</dbReference>
<name>A0ABX6AZP5_9ACTN</name>
<evidence type="ECO:0000256" key="3">
    <source>
        <dbReference type="SAM" id="MobiDB-lite"/>
    </source>
</evidence>
<dbReference type="Gene3D" id="1.25.40.10">
    <property type="entry name" value="Tetratricopeptide repeat domain"/>
    <property type="match status" value="1"/>
</dbReference>
<sequence>MTSPVQEAPLSPVESLSERGDVLRMLAASAERACGGSGRLVLLRGATGTGRTALLEAAAEHAATLGMRVLRARCTPEDTGKDWAALRRLLGEEMDFADDVPAGEGDAGPGEPGAPHPRAYATRLWRLLLRRQADSAPLFVAVDDVHAADPASRRWLTEAARHLDRLPVLLVVTERRQYDIERSGAGLAHALPPDLVRTHTLAPLSPDAAAELVRAAFPGAEPGLVADCVRAGAGSPLLLRALLDDLASGSAGGGPAPLAALPDTCAALYPGGYPDAVSWWLACAGGTTSAVARALAVLETGGAGAAPGTRTAPDARGIAEAGGTGEDGEARACAPRAPAAGGGAPAADGGMPAADGGVPAADGWVPVADGRPAACAAERREVRAQVVARMAQVDAARVAGWLTAMTRLGLLRQDADGLPRYAHPLLRDAVLSGWTSGRRRAAHRTAAEELMRRGADVSVVAGHLAHASVVAEPWAVDVLVQAAAAEVRAGRTRAAVTFLRRALDEPMAPGSRAGVLVQLGSLECAEHPAGGIARLTEAVRLPGGPRDLVRAMVALATALARSGETPAALRMLRTEETRLAGHPDLIRTLRAVAVLMSDHELGALREEYRRRRGPDGDSPDLLGAARQALIVRYEATAGLISSEDATARIRGLLEEPADPLAEPFLLGTAAVVAQWADELDEAERLVRRALDALGPFLLHPMHHVLLDVRVDLAAARADFATVLADPRARPPVTGRPGPGPGPASAHTQAVIALVETDRLEEAARLVDGFDLRTAPDSWRTHRFLYARGVLRAATGDPAAALDDFLECGRRQAAHEAVRSVVAPWRVGAAECRLALGRPREALALAEEELRLAEVWRTPRTLGRALRVLGEATGGRRGLDLTGRAVEVLREGPAGTELISALVSHGRGLAASGERSRAREPLREAVERAERLGAVRLRTVAEGLLHEGGARRAGTPRTGPAALTASERRIAGLAAEGRTNAEIAALLHLARRTVETHLTAAYRKLGIRRRTQLPTALRPAPPGAPAGTG</sequence>
<dbReference type="CDD" id="cd06170">
    <property type="entry name" value="LuxR_C_like"/>
    <property type="match status" value="1"/>
</dbReference>
<dbReference type="InterPro" id="IPR011990">
    <property type="entry name" value="TPR-like_helical_dom_sf"/>
</dbReference>
<evidence type="ECO:0000313" key="5">
    <source>
        <dbReference type="EMBL" id="QEV07472.1"/>
    </source>
</evidence>
<feature type="domain" description="HTH luxR-type" evidence="4">
    <location>
        <begin position="955"/>
        <end position="1019"/>
    </location>
</feature>
<evidence type="ECO:0000256" key="2">
    <source>
        <dbReference type="ARBA" id="ARBA00022840"/>
    </source>
</evidence>
<keyword evidence="1" id="KW-0547">Nucleotide-binding</keyword>
<dbReference type="PANTHER" id="PTHR16305">
    <property type="entry name" value="TESTICULAR SOLUBLE ADENYLYL CYCLASE"/>
    <property type="match status" value="1"/>
</dbReference>
<evidence type="ECO:0000256" key="1">
    <source>
        <dbReference type="ARBA" id="ARBA00022741"/>
    </source>
</evidence>
<dbReference type="Gene3D" id="1.10.10.10">
    <property type="entry name" value="Winged helix-like DNA-binding domain superfamily/Winged helix DNA-binding domain"/>
    <property type="match status" value="1"/>
</dbReference>
<dbReference type="InterPro" id="IPR000792">
    <property type="entry name" value="Tscrpt_reg_LuxR_C"/>
</dbReference>
<feature type="compositionally biased region" description="Low complexity" evidence="3">
    <location>
        <begin position="306"/>
        <end position="319"/>
    </location>
</feature>